<proteinExistence type="predicted"/>
<dbReference type="Proteomes" id="UP000078561">
    <property type="component" value="Unassembled WGS sequence"/>
</dbReference>
<dbReference type="InParanoid" id="A0A163KP51"/>
<evidence type="ECO:0000313" key="2">
    <source>
        <dbReference type="Proteomes" id="UP000078561"/>
    </source>
</evidence>
<accession>A0A163KP51</accession>
<organism evidence="1">
    <name type="scientific">Absidia glauca</name>
    <name type="common">Pin mould</name>
    <dbReference type="NCBI Taxonomy" id="4829"/>
    <lineage>
        <taxon>Eukaryota</taxon>
        <taxon>Fungi</taxon>
        <taxon>Fungi incertae sedis</taxon>
        <taxon>Mucoromycota</taxon>
        <taxon>Mucoromycotina</taxon>
        <taxon>Mucoromycetes</taxon>
        <taxon>Mucorales</taxon>
        <taxon>Cunninghamellaceae</taxon>
        <taxon>Absidia</taxon>
    </lineage>
</organism>
<protein>
    <submittedName>
        <fullName evidence="1">Uncharacterized protein</fullName>
    </submittedName>
</protein>
<name>A0A163KP51_ABSGL</name>
<reference evidence="1" key="1">
    <citation type="submission" date="2016-04" db="EMBL/GenBank/DDBJ databases">
        <authorList>
            <person name="Evans L.H."/>
            <person name="Alamgir A."/>
            <person name="Owens N."/>
            <person name="Weber N.D."/>
            <person name="Virtaneva K."/>
            <person name="Barbian K."/>
            <person name="Babar A."/>
            <person name="Rosenke K."/>
        </authorList>
    </citation>
    <scope>NUCLEOTIDE SEQUENCE [LARGE SCALE GENOMIC DNA]</scope>
    <source>
        <strain evidence="1">CBS 101.48</strain>
    </source>
</reference>
<keyword evidence="2" id="KW-1185">Reference proteome</keyword>
<dbReference type="AlphaFoldDB" id="A0A163KP51"/>
<dbReference type="EMBL" id="LT550170">
    <property type="protein sequence ID" value="SAL95139.1"/>
    <property type="molecule type" value="Genomic_DNA"/>
</dbReference>
<evidence type="ECO:0000313" key="1">
    <source>
        <dbReference type="EMBL" id="SAL95139.1"/>
    </source>
</evidence>
<gene>
    <name evidence="1" type="primary">ABSGL_00440.1 scaffold 537</name>
</gene>
<sequence length="81" mass="9438">MANNIQLFLRYQIRYDDDDDDNDDDDADDDSITALYHPLRLFSAQCTTQHHYSFAYHPLPTITGTFRTRDQLSPPLIMMLG</sequence>